<evidence type="ECO:0000313" key="2">
    <source>
        <dbReference type="Proteomes" id="UP001521222"/>
    </source>
</evidence>
<name>A0ABR3R970_9PLEO</name>
<dbReference type="Proteomes" id="UP001521222">
    <property type="component" value="Unassembled WGS sequence"/>
</dbReference>
<dbReference type="EMBL" id="JAKIXB020000017">
    <property type="protein sequence ID" value="KAL1600985.1"/>
    <property type="molecule type" value="Genomic_DNA"/>
</dbReference>
<evidence type="ECO:0000313" key="1">
    <source>
        <dbReference type="EMBL" id="KAL1600985.1"/>
    </source>
</evidence>
<gene>
    <name evidence="1" type="ORF">SLS59_005651</name>
</gene>
<proteinExistence type="predicted"/>
<accession>A0ABR3R970</accession>
<organism evidence="1 2">
    <name type="scientific">Nothophoma quercina</name>
    <dbReference type="NCBI Taxonomy" id="749835"/>
    <lineage>
        <taxon>Eukaryota</taxon>
        <taxon>Fungi</taxon>
        <taxon>Dikarya</taxon>
        <taxon>Ascomycota</taxon>
        <taxon>Pezizomycotina</taxon>
        <taxon>Dothideomycetes</taxon>
        <taxon>Pleosporomycetidae</taxon>
        <taxon>Pleosporales</taxon>
        <taxon>Pleosporineae</taxon>
        <taxon>Didymellaceae</taxon>
        <taxon>Nothophoma</taxon>
    </lineage>
</organism>
<keyword evidence="2" id="KW-1185">Reference proteome</keyword>
<sequence>MGQTNAHHRTIRIANLLDDQACFAPQDRVLGILGMVREEFGDSGKDLHTYTSIPDLYTRFSILMFEASGPAVTETHWWYYVSMAFSKNRIQGLPSWVPDLHHRDAQSKRRPWESMLSARVYSDPPWQASSKACVASKGSQPDEIILRGKILDEVKLVHPEVPHFLDDMEPGYGDGMTWMVVLVRLIRWESELADAVLHNADGAYNVSEDTYWRSLLSGMSTDFASGMKFTRDIWLQFRTEGQKFLKLVPRLEELKRYNM</sequence>
<reference evidence="1 2" key="1">
    <citation type="submission" date="2024-02" db="EMBL/GenBank/DDBJ databases">
        <title>De novo assembly and annotation of 12 fungi associated with fruit tree decline syndrome in Ontario, Canada.</title>
        <authorList>
            <person name="Sulman M."/>
            <person name="Ellouze W."/>
            <person name="Ilyukhin E."/>
        </authorList>
    </citation>
    <scope>NUCLEOTIDE SEQUENCE [LARGE SCALE GENOMIC DNA]</scope>
    <source>
        <strain evidence="1 2">M97-236</strain>
    </source>
</reference>
<protein>
    <submittedName>
        <fullName evidence="1">Uncharacterized protein</fullName>
    </submittedName>
</protein>
<comment type="caution">
    <text evidence="1">The sequence shown here is derived from an EMBL/GenBank/DDBJ whole genome shotgun (WGS) entry which is preliminary data.</text>
</comment>